<sequence length="544" mass="63804">MIKTLIRNMLLVNFRSTVQSRKSLYIRIIGVIYFFSLYFIFIEDFIRFLYGNFGGDKSLALIMNMMFMVSSILIFILSFMPIVSMFFFSTDITSYFHLPIKNRDLIISKLFILFLSEFLLLLLLYTPIIWYIGIIHHPPLIFYFVVVAIIATIPIIPNSINMLIIMLGMRIISMNKRKFDFYKKLFTFFVAIIGLATTFFFIQKYQFINHIFEKLTWNITDTYYYPPSILINYIFHHLEHINMIMIIIISYLVVSYLFLYISICLGAKIYTYNSSTQRKRKSHPKLNDHSIHLHTRKEVQSLIIQEFKMLFRRPVLFIKGLIGSILLPFLCILVFILNKQLEGIQFFIENHLTLSFILLVGFSISTIGWNPIAISSFSREKNNLFIKSVLPISERNILLSKIITSWVIFSPTILLYCYMIYEFLNVPVVALFLWLILSVLISLNGVLICVIFDIVFPIFLWTDEQQLFKGRTAITSFHVVNSLFVGLVCLVGITVSKYLSSNLYFISIFYIALLLLTLSISIKYLYNRCNSILEKLIKNYRIIK</sequence>
<feature type="transmembrane region" description="Helical" evidence="1">
    <location>
        <begin position="62"/>
        <end position="89"/>
    </location>
</feature>
<feature type="transmembrane region" description="Helical" evidence="1">
    <location>
        <begin position="24"/>
        <end position="42"/>
    </location>
</feature>
<keyword evidence="1" id="KW-0812">Transmembrane</keyword>
<organism evidence="2 3">
    <name type="scientific">Paenibacillus selenitireducens</name>
    <dbReference type="NCBI Taxonomy" id="1324314"/>
    <lineage>
        <taxon>Bacteria</taxon>
        <taxon>Bacillati</taxon>
        <taxon>Bacillota</taxon>
        <taxon>Bacilli</taxon>
        <taxon>Bacillales</taxon>
        <taxon>Paenibacillaceae</taxon>
        <taxon>Paenibacillus</taxon>
    </lineage>
</organism>
<feature type="transmembrane region" description="Helical" evidence="1">
    <location>
        <begin position="398"/>
        <end position="421"/>
    </location>
</feature>
<evidence type="ECO:0000256" key="1">
    <source>
        <dbReference type="SAM" id="Phobius"/>
    </source>
</evidence>
<feature type="transmembrane region" description="Helical" evidence="1">
    <location>
        <begin position="110"/>
        <end position="134"/>
    </location>
</feature>
<feature type="transmembrane region" description="Helical" evidence="1">
    <location>
        <begin position="140"/>
        <end position="164"/>
    </location>
</feature>
<feature type="transmembrane region" description="Helical" evidence="1">
    <location>
        <begin position="433"/>
        <end position="461"/>
    </location>
</feature>
<feature type="transmembrane region" description="Helical" evidence="1">
    <location>
        <begin position="356"/>
        <end position="377"/>
    </location>
</feature>
<protein>
    <submittedName>
        <fullName evidence="2">Uncharacterized protein</fullName>
    </submittedName>
</protein>
<gene>
    <name evidence="2" type="ORF">BVG16_27765</name>
</gene>
<name>A0A1T2X113_9BACL</name>
<reference evidence="2 3" key="1">
    <citation type="submission" date="2017-01" db="EMBL/GenBank/DDBJ databases">
        <title>Genome analysis of Paenibacillus selenitrireducens ES3-24.</title>
        <authorList>
            <person name="Xu D."/>
            <person name="Yao R."/>
            <person name="Zheng S."/>
        </authorList>
    </citation>
    <scope>NUCLEOTIDE SEQUENCE [LARGE SCALE GENOMIC DNA]</scope>
    <source>
        <strain evidence="2 3">ES3-24</strain>
    </source>
</reference>
<evidence type="ECO:0000313" key="2">
    <source>
        <dbReference type="EMBL" id="OPA73608.1"/>
    </source>
</evidence>
<feature type="transmembrane region" description="Helical" evidence="1">
    <location>
        <begin position="243"/>
        <end position="271"/>
    </location>
</feature>
<dbReference type="STRING" id="1324314.BVG16_27765"/>
<comment type="caution">
    <text evidence="2">The sequence shown here is derived from an EMBL/GenBank/DDBJ whole genome shotgun (WGS) entry which is preliminary data.</text>
</comment>
<dbReference type="Proteomes" id="UP000190188">
    <property type="component" value="Unassembled WGS sequence"/>
</dbReference>
<feature type="transmembrane region" description="Helical" evidence="1">
    <location>
        <begin position="473"/>
        <end position="496"/>
    </location>
</feature>
<dbReference type="EMBL" id="MSZX01000015">
    <property type="protein sequence ID" value="OPA73608.1"/>
    <property type="molecule type" value="Genomic_DNA"/>
</dbReference>
<keyword evidence="1" id="KW-1133">Transmembrane helix</keyword>
<feature type="transmembrane region" description="Helical" evidence="1">
    <location>
        <begin position="502"/>
        <end position="526"/>
    </location>
</feature>
<feature type="transmembrane region" description="Helical" evidence="1">
    <location>
        <begin position="185"/>
        <end position="202"/>
    </location>
</feature>
<dbReference type="AlphaFoldDB" id="A0A1T2X113"/>
<evidence type="ECO:0000313" key="3">
    <source>
        <dbReference type="Proteomes" id="UP000190188"/>
    </source>
</evidence>
<accession>A0A1T2X113</accession>
<keyword evidence="1" id="KW-0472">Membrane</keyword>
<keyword evidence="3" id="KW-1185">Reference proteome</keyword>
<proteinExistence type="predicted"/>
<feature type="transmembrane region" description="Helical" evidence="1">
    <location>
        <begin position="316"/>
        <end position="336"/>
    </location>
</feature>